<reference evidence="1 2" key="1">
    <citation type="submission" date="2015-03" db="EMBL/GenBank/DDBJ databases">
        <authorList>
            <consortium name="Pathogen Informatics"/>
        </authorList>
    </citation>
    <scope>NUCLEOTIDE SEQUENCE [LARGE SCALE GENOMIC DNA]</scope>
    <source>
        <strain evidence="1 2">M09401471</strain>
    </source>
</reference>
<proteinExistence type="predicted"/>
<organism evidence="1 2">
    <name type="scientific">Mycobacterium tuberculosis</name>
    <dbReference type="NCBI Taxonomy" id="1773"/>
    <lineage>
        <taxon>Bacteria</taxon>
        <taxon>Bacillati</taxon>
        <taxon>Actinomycetota</taxon>
        <taxon>Actinomycetes</taxon>
        <taxon>Mycobacteriales</taxon>
        <taxon>Mycobacteriaceae</taxon>
        <taxon>Mycobacterium</taxon>
        <taxon>Mycobacterium tuberculosis complex</taxon>
    </lineage>
</organism>
<dbReference type="Proteomes" id="UP000044938">
    <property type="component" value="Unassembled WGS sequence"/>
</dbReference>
<sequence length="38" mass="3846">MGNTISGWLNASALDLATPGFLSGIGNFGTNLAGFFRG</sequence>
<protein>
    <submittedName>
        <fullName evidence="1">PPE family protein</fullName>
    </submittedName>
</protein>
<evidence type="ECO:0000313" key="2">
    <source>
        <dbReference type="Proteomes" id="UP000044938"/>
    </source>
</evidence>
<dbReference type="AlphaFoldDB" id="A0A655IYM9"/>
<accession>A0A655IYM9</accession>
<name>A0A655IYM9_MYCTX</name>
<evidence type="ECO:0000313" key="1">
    <source>
        <dbReference type="EMBL" id="COW27044.1"/>
    </source>
</evidence>
<dbReference type="EMBL" id="CSAJ01000266">
    <property type="protein sequence ID" value="COW27044.1"/>
    <property type="molecule type" value="Genomic_DNA"/>
</dbReference>
<gene>
    <name evidence="1" type="primary">PPE5</name>
    <name evidence="1" type="ORF">ERS007720_02194</name>
</gene>